<gene>
    <name evidence="3" type="ORF">ANCCAN_05482</name>
</gene>
<evidence type="ECO:0000256" key="1">
    <source>
        <dbReference type="SAM" id="SignalP"/>
    </source>
</evidence>
<feature type="domain" description="SCP" evidence="2">
    <location>
        <begin position="46"/>
        <end position="211"/>
    </location>
</feature>
<dbReference type="Pfam" id="PF00188">
    <property type="entry name" value="CAP"/>
    <property type="match status" value="1"/>
</dbReference>
<dbReference type="STRING" id="29170.A0A368GVT5"/>
<dbReference type="AlphaFoldDB" id="A0A368GVT5"/>
<reference evidence="3 4" key="1">
    <citation type="submission" date="2014-10" db="EMBL/GenBank/DDBJ databases">
        <title>Draft genome of the hookworm Ancylostoma caninum.</title>
        <authorList>
            <person name="Mitreva M."/>
        </authorList>
    </citation>
    <scope>NUCLEOTIDE SEQUENCE [LARGE SCALE GENOMIC DNA]</scope>
    <source>
        <strain evidence="3 4">Baltimore</strain>
    </source>
</reference>
<organism evidence="3 4">
    <name type="scientific">Ancylostoma caninum</name>
    <name type="common">Dog hookworm</name>
    <dbReference type="NCBI Taxonomy" id="29170"/>
    <lineage>
        <taxon>Eukaryota</taxon>
        <taxon>Metazoa</taxon>
        <taxon>Ecdysozoa</taxon>
        <taxon>Nematoda</taxon>
        <taxon>Chromadorea</taxon>
        <taxon>Rhabditida</taxon>
        <taxon>Rhabditina</taxon>
        <taxon>Rhabditomorpha</taxon>
        <taxon>Strongyloidea</taxon>
        <taxon>Ancylostomatidae</taxon>
        <taxon>Ancylostomatinae</taxon>
        <taxon>Ancylostoma</taxon>
    </lineage>
</organism>
<dbReference type="SMART" id="SM00198">
    <property type="entry name" value="SCP"/>
    <property type="match status" value="1"/>
</dbReference>
<evidence type="ECO:0000259" key="2">
    <source>
        <dbReference type="SMART" id="SM00198"/>
    </source>
</evidence>
<evidence type="ECO:0000313" key="4">
    <source>
        <dbReference type="Proteomes" id="UP000252519"/>
    </source>
</evidence>
<accession>A0A368GVT5</accession>
<dbReference type="CDD" id="cd05380">
    <property type="entry name" value="CAP_euk"/>
    <property type="match status" value="1"/>
</dbReference>
<sequence length="260" mass="28613">MYNVCIAAGHLSKLCIMLNVLLVILCIDAAFSQLTVCTNEPKDADVVRTEFLKGHNQVRKSLVDLKLEQDDGETLLGSKNMFKITYDCFLEGLALTTLSGCPSEPKLDFINTMGGEKSVNYAVIRGIDTNNPPKAEAEYVPYIKTAVADWANYMYEDNLDIKTVAYKNEAMEPFANMIYNTTIALGCSPLYCAEKKRVAVSCVYNAKPKLNEPLYETSKVTDGCSSAGKRCDKVVKGSDCIANGDFKGLCHTTLKEIPKP</sequence>
<dbReference type="InterPro" id="IPR035940">
    <property type="entry name" value="CAP_sf"/>
</dbReference>
<dbReference type="EMBL" id="JOJR01000046">
    <property type="protein sequence ID" value="RCN48486.1"/>
    <property type="molecule type" value="Genomic_DNA"/>
</dbReference>
<feature type="chain" id="PRO_5016769642" description="SCP domain-containing protein" evidence="1">
    <location>
        <begin position="33"/>
        <end position="260"/>
    </location>
</feature>
<keyword evidence="4" id="KW-1185">Reference proteome</keyword>
<dbReference type="Gene3D" id="3.40.33.10">
    <property type="entry name" value="CAP"/>
    <property type="match status" value="1"/>
</dbReference>
<name>A0A368GVT5_ANCCA</name>
<proteinExistence type="predicted"/>
<dbReference type="SUPFAM" id="SSF55797">
    <property type="entry name" value="PR-1-like"/>
    <property type="match status" value="1"/>
</dbReference>
<dbReference type="Proteomes" id="UP000252519">
    <property type="component" value="Unassembled WGS sequence"/>
</dbReference>
<keyword evidence="1" id="KW-0732">Signal</keyword>
<dbReference type="OrthoDB" id="5818402at2759"/>
<evidence type="ECO:0000313" key="3">
    <source>
        <dbReference type="EMBL" id="RCN48486.1"/>
    </source>
</evidence>
<protein>
    <recommendedName>
        <fullName evidence="2">SCP domain-containing protein</fullName>
    </recommendedName>
</protein>
<feature type="signal peptide" evidence="1">
    <location>
        <begin position="1"/>
        <end position="32"/>
    </location>
</feature>
<dbReference type="InterPro" id="IPR014044">
    <property type="entry name" value="CAP_dom"/>
</dbReference>
<comment type="caution">
    <text evidence="3">The sequence shown here is derived from an EMBL/GenBank/DDBJ whole genome shotgun (WGS) entry which is preliminary data.</text>
</comment>